<name>K6VMP7_9ACTN</name>
<organism evidence="1 2">
    <name type="scientific">Gordonia rhizosphera NBRC 16068</name>
    <dbReference type="NCBI Taxonomy" id="1108045"/>
    <lineage>
        <taxon>Bacteria</taxon>
        <taxon>Bacillati</taxon>
        <taxon>Actinomycetota</taxon>
        <taxon>Actinomycetes</taxon>
        <taxon>Mycobacteriales</taxon>
        <taxon>Gordoniaceae</taxon>
        <taxon>Gordonia</taxon>
    </lineage>
</organism>
<dbReference type="Proteomes" id="UP000008363">
    <property type="component" value="Unassembled WGS sequence"/>
</dbReference>
<dbReference type="AlphaFoldDB" id="K6VMP7"/>
<keyword evidence="2" id="KW-1185">Reference proteome</keyword>
<evidence type="ECO:0000313" key="1">
    <source>
        <dbReference type="EMBL" id="GAB88175.1"/>
    </source>
</evidence>
<gene>
    <name evidence="1" type="ORF">GORHZ_007_00020</name>
</gene>
<proteinExistence type="predicted"/>
<dbReference type="OrthoDB" id="4377582at2"/>
<dbReference type="eggNOG" id="ENOG5031VZB">
    <property type="taxonomic scope" value="Bacteria"/>
</dbReference>
<evidence type="ECO:0000313" key="2">
    <source>
        <dbReference type="Proteomes" id="UP000008363"/>
    </source>
</evidence>
<dbReference type="EMBL" id="BAHC01000007">
    <property type="protein sequence ID" value="GAB88175.1"/>
    <property type="molecule type" value="Genomic_DNA"/>
</dbReference>
<sequence>MPRAVAEETVDPSAVTDTVMALLAQVDEIRQATGDGFDAAALARQTELLEHAHEALTHALEDVDPR</sequence>
<comment type="caution">
    <text evidence="1">The sequence shown here is derived from an EMBL/GenBank/DDBJ whole genome shotgun (WGS) entry which is preliminary data.</text>
</comment>
<dbReference type="STRING" id="1108045.GORHZ_007_00020"/>
<reference evidence="1 2" key="1">
    <citation type="submission" date="2012-08" db="EMBL/GenBank/DDBJ databases">
        <title>Whole genome shotgun sequence of Gordonia rhizosphera NBRC 16068.</title>
        <authorList>
            <person name="Takarada H."/>
            <person name="Isaki S."/>
            <person name="Hosoyama A."/>
            <person name="Tsuchikane K."/>
            <person name="Katsumata H."/>
            <person name="Baba S."/>
            <person name="Ohji S."/>
            <person name="Yamazaki S."/>
            <person name="Fujita N."/>
        </authorList>
    </citation>
    <scope>NUCLEOTIDE SEQUENCE [LARGE SCALE GENOMIC DNA]</scope>
    <source>
        <strain evidence="1 2">NBRC 16068</strain>
    </source>
</reference>
<protein>
    <submittedName>
        <fullName evidence="1">Uncharacterized protein</fullName>
    </submittedName>
</protein>
<accession>K6VMP7</accession>